<evidence type="ECO:0000313" key="2">
    <source>
        <dbReference type="Proteomes" id="UP001558613"/>
    </source>
</evidence>
<name>A0ABR3N7V0_9TELE</name>
<organism evidence="1 2">
    <name type="scientific">Cirrhinus molitorella</name>
    <name type="common">mud carp</name>
    <dbReference type="NCBI Taxonomy" id="172907"/>
    <lineage>
        <taxon>Eukaryota</taxon>
        <taxon>Metazoa</taxon>
        <taxon>Chordata</taxon>
        <taxon>Craniata</taxon>
        <taxon>Vertebrata</taxon>
        <taxon>Euteleostomi</taxon>
        <taxon>Actinopterygii</taxon>
        <taxon>Neopterygii</taxon>
        <taxon>Teleostei</taxon>
        <taxon>Ostariophysi</taxon>
        <taxon>Cypriniformes</taxon>
        <taxon>Cyprinidae</taxon>
        <taxon>Labeoninae</taxon>
        <taxon>Labeonini</taxon>
        <taxon>Cirrhinus</taxon>
    </lineage>
</organism>
<proteinExistence type="predicted"/>
<dbReference type="EMBL" id="JAYMGO010000006">
    <property type="protein sequence ID" value="KAL1273032.1"/>
    <property type="molecule type" value="Genomic_DNA"/>
</dbReference>
<evidence type="ECO:0000313" key="1">
    <source>
        <dbReference type="EMBL" id="KAL1273032.1"/>
    </source>
</evidence>
<accession>A0ABR3N7V0</accession>
<dbReference type="Proteomes" id="UP001558613">
    <property type="component" value="Unassembled WGS sequence"/>
</dbReference>
<protein>
    <submittedName>
        <fullName evidence="1">Uncharacterized protein</fullName>
    </submittedName>
</protein>
<comment type="caution">
    <text evidence="1">The sequence shown here is derived from an EMBL/GenBank/DDBJ whole genome shotgun (WGS) entry which is preliminary data.</text>
</comment>
<keyword evidence="2" id="KW-1185">Reference proteome</keyword>
<gene>
    <name evidence="1" type="ORF">QQF64_028894</name>
</gene>
<sequence length="100" mass="11277">MEYVEYAREFCGLALITALDDATLNSLFWIGANYHRPVDLSRHHRTELEGRDPPVSGATSKRHIHYGPNAPTESLLQSLLLQCILQSPFLLNFSGLVIRL</sequence>
<reference evidence="1 2" key="1">
    <citation type="submission" date="2023-09" db="EMBL/GenBank/DDBJ databases">
        <authorList>
            <person name="Wang M."/>
        </authorList>
    </citation>
    <scope>NUCLEOTIDE SEQUENCE [LARGE SCALE GENOMIC DNA]</scope>
    <source>
        <strain evidence="1">GT-2023</strain>
        <tissue evidence="1">Liver</tissue>
    </source>
</reference>